<evidence type="ECO:0000259" key="10">
    <source>
        <dbReference type="Pfam" id="PF00720"/>
    </source>
</evidence>
<name>A0A147KFT3_THECS</name>
<keyword evidence="9" id="KW-0732">Signal</keyword>
<dbReference type="Pfam" id="PF00720">
    <property type="entry name" value="SSI"/>
    <property type="match status" value="1"/>
</dbReference>
<dbReference type="RefSeq" id="WP_068757936.1">
    <property type="nucleotide sequence ID" value="NZ_KQ950184.1"/>
</dbReference>
<proteinExistence type="inferred from homology"/>
<protein>
    <submittedName>
        <fullName evidence="11">Protease inhibitorprecursor</fullName>
    </submittedName>
</protein>
<evidence type="ECO:0000256" key="4">
    <source>
        <dbReference type="ARBA" id="ARBA00022525"/>
    </source>
</evidence>
<evidence type="ECO:0000256" key="6">
    <source>
        <dbReference type="ARBA" id="ARBA00022900"/>
    </source>
</evidence>
<evidence type="ECO:0000256" key="8">
    <source>
        <dbReference type="RuleBase" id="RU003471"/>
    </source>
</evidence>
<dbReference type="OrthoDB" id="3542626at2"/>
<dbReference type="InterPro" id="IPR000691">
    <property type="entry name" value="Prot_inh_I16_SSI"/>
</dbReference>
<evidence type="ECO:0000313" key="11">
    <source>
        <dbReference type="EMBL" id="KUP96120.1"/>
    </source>
</evidence>
<dbReference type="InterPro" id="IPR023549">
    <property type="entry name" value="Subtilisin_inhibitor"/>
</dbReference>
<dbReference type="EMBL" id="LGEM01000099">
    <property type="protein sequence ID" value="KUP96120.1"/>
    <property type="molecule type" value="Genomic_DNA"/>
</dbReference>
<comment type="caution">
    <text evidence="11">The sequence shown here is derived from an EMBL/GenBank/DDBJ whole genome shotgun (WGS) entry which is preliminary data.</text>
</comment>
<organism evidence="11 12">
    <name type="scientific">Thermobifida cellulosilytica TB100</name>
    <dbReference type="NCBI Taxonomy" id="665004"/>
    <lineage>
        <taxon>Bacteria</taxon>
        <taxon>Bacillati</taxon>
        <taxon>Actinomycetota</taxon>
        <taxon>Actinomycetes</taxon>
        <taxon>Streptosporangiales</taxon>
        <taxon>Nocardiopsidaceae</taxon>
        <taxon>Thermobifida</taxon>
    </lineage>
</organism>
<sequence>MPTTTLRRSLALLAATGCAVLGFGASAAADAVDSPQRPPTASLVLTITPEIDSPVVSHEVQRPQARRVTLTCGPDGGSHPAPEKACEALREVDGYFERLPSIPNVFCPAVWDPVRVTATGSWGNRRVVYAERFGNSCEAGVGTNGVFFF</sequence>
<comment type="subunit">
    <text evidence="3">Homodimer.</text>
</comment>
<evidence type="ECO:0000256" key="1">
    <source>
        <dbReference type="ARBA" id="ARBA00004613"/>
    </source>
</evidence>
<keyword evidence="6 8" id="KW-0722">Serine protease inhibitor</keyword>
<comment type="similarity">
    <text evidence="2 8">Belongs to the protease inhibitor I16 (SSI) family.</text>
</comment>
<dbReference type="InterPro" id="IPR020054">
    <property type="entry name" value="Prot_inh_SSI_I16_CS"/>
</dbReference>
<reference evidence="12" key="1">
    <citation type="journal article" date="2017" name="Acta Aliment.">
        <title>Plant polysaccharide degrading enzyme system of Thermpbifida cellulosilytica TB100 revealed by de novo genome project data.</title>
        <authorList>
            <person name="Toth A."/>
            <person name="Baka E."/>
            <person name="Luzics S."/>
            <person name="Bata-Vidacs I."/>
            <person name="Nagy I."/>
            <person name="Balint B."/>
            <person name="Herceg R."/>
            <person name="Olasz F."/>
            <person name="Wilk T."/>
            <person name="Nagy T."/>
            <person name="Kriszt B."/>
            <person name="Nagy I."/>
            <person name="Kukolya J."/>
        </authorList>
    </citation>
    <scope>NUCLEOTIDE SEQUENCE [LARGE SCALE GENOMIC DNA]</scope>
    <source>
        <strain evidence="12">TB100</strain>
    </source>
</reference>
<dbReference type="SUPFAM" id="SSF55399">
    <property type="entry name" value="Subtilisin inhibitor"/>
    <property type="match status" value="1"/>
</dbReference>
<dbReference type="PATRIC" id="fig|665004.4.peg.3401"/>
<dbReference type="GO" id="GO:0004867">
    <property type="term" value="F:serine-type endopeptidase inhibitor activity"/>
    <property type="evidence" value="ECO:0007669"/>
    <property type="project" value="UniProtKB-KW"/>
</dbReference>
<evidence type="ECO:0000256" key="3">
    <source>
        <dbReference type="ARBA" id="ARBA00011738"/>
    </source>
</evidence>
<keyword evidence="7" id="KW-1015">Disulfide bond</keyword>
<evidence type="ECO:0000313" key="12">
    <source>
        <dbReference type="Proteomes" id="UP000074382"/>
    </source>
</evidence>
<feature type="chain" id="PRO_5039200118" evidence="9">
    <location>
        <begin position="28"/>
        <end position="149"/>
    </location>
</feature>
<evidence type="ECO:0000256" key="5">
    <source>
        <dbReference type="ARBA" id="ARBA00022690"/>
    </source>
</evidence>
<evidence type="ECO:0000256" key="2">
    <source>
        <dbReference type="ARBA" id="ARBA00010472"/>
    </source>
</evidence>
<comment type="subcellular location">
    <subcellularLocation>
        <location evidence="1">Secreted</location>
    </subcellularLocation>
</comment>
<dbReference type="InterPro" id="IPR036819">
    <property type="entry name" value="Subtilisin_inhibitor-like_sf"/>
</dbReference>
<dbReference type="PROSITE" id="PS00999">
    <property type="entry name" value="SSI"/>
    <property type="match status" value="1"/>
</dbReference>
<accession>A0A147KFT3</accession>
<gene>
    <name evidence="11" type="ORF">AC529_13800</name>
</gene>
<keyword evidence="5 8" id="KW-0646">Protease inhibitor</keyword>
<dbReference type="AlphaFoldDB" id="A0A147KFT3"/>
<keyword evidence="4" id="KW-0964">Secreted</keyword>
<dbReference type="Gene3D" id="3.30.350.10">
    <property type="entry name" value="Subtilisin inhibitor-like"/>
    <property type="match status" value="1"/>
</dbReference>
<dbReference type="STRING" id="665004.AC529_13800"/>
<feature type="domain" description="Subtilisin inhibitor" evidence="10">
    <location>
        <begin position="62"/>
        <end position="135"/>
    </location>
</feature>
<dbReference type="GO" id="GO:0005576">
    <property type="term" value="C:extracellular region"/>
    <property type="evidence" value="ECO:0007669"/>
    <property type="project" value="UniProtKB-SubCell"/>
</dbReference>
<dbReference type="Proteomes" id="UP000074382">
    <property type="component" value="Unassembled WGS sequence"/>
</dbReference>
<dbReference type="PRINTS" id="PR00294">
    <property type="entry name" value="SSBTLNINHBTR"/>
</dbReference>
<evidence type="ECO:0000256" key="9">
    <source>
        <dbReference type="SAM" id="SignalP"/>
    </source>
</evidence>
<evidence type="ECO:0000256" key="7">
    <source>
        <dbReference type="ARBA" id="ARBA00023157"/>
    </source>
</evidence>
<keyword evidence="12" id="KW-1185">Reference proteome</keyword>
<feature type="signal peptide" evidence="9">
    <location>
        <begin position="1"/>
        <end position="27"/>
    </location>
</feature>